<keyword evidence="2" id="KW-0813">Transport</keyword>
<feature type="transmembrane region" description="Helical" evidence="11">
    <location>
        <begin position="284"/>
        <end position="301"/>
    </location>
</feature>
<keyword evidence="6 11" id="KW-1133">Transmembrane helix</keyword>
<feature type="transmembrane region" description="Helical" evidence="11">
    <location>
        <begin position="242"/>
        <end position="264"/>
    </location>
</feature>
<dbReference type="GO" id="GO:0035350">
    <property type="term" value="P:FAD transmembrane transport"/>
    <property type="evidence" value="ECO:0000318"/>
    <property type="project" value="GO_Central"/>
</dbReference>
<evidence type="ECO:0007829" key="15">
    <source>
        <dbReference type="PDB" id="6FV7"/>
    </source>
</evidence>
<dbReference type="PDB" id="6FV6">
    <property type="method" value="X-ray"/>
    <property type="resolution" value="3.80 A"/>
    <property type="chains" value="A=1-472"/>
</dbReference>
<dbReference type="InterPro" id="IPR002528">
    <property type="entry name" value="MATE_fam"/>
</dbReference>
<evidence type="ECO:0000256" key="9">
    <source>
        <dbReference type="ARBA" id="ARBA00031636"/>
    </source>
</evidence>
<evidence type="ECO:0000256" key="2">
    <source>
        <dbReference type="ARBA" id="ARBA00022448"/>
    </source>
</evidence>
<dbReference type="InterPro" id="IPR048279">
    <property type="entry name" value="MdtK-like"/>
</dbReference>
<dbReference type="PANTHER" id="PTHR43298:SF2">
    <property type="entry name" value="FMN_FAD EXPORTER YEEO-RELATED"/>
    <property type="match status" value="1"/>
</dbReference>
<dbReference type="OrthoDB" id="62420at2"/>
<dbReference type="GO" id="GO:0005886">
    <property type="term" value="C:plasma membrane"/>
    <property type="evidence" value="ECO:0000318"/>
    <property type="project" value="GO_Central"/>
</dbReference>
<dbReference type="GO" id="GO:0015297">
    <property type="term" value="F:antiporter activity"/>
    <property type="evidence" value="ECO:0007669"/>
    <property type="project" value="UniProtKB-KW"/>
</dbReference>
<dbReference type="PIR" id="E70312">
    <property type="entry name" value="E70312"/>
</dbReference>
<keyword evidence="4" id="KW-1003">Cell membrane</keyword>
<evidence type="ECO:0000256" key="8">
    <source>
        <dbReference type="ARBA" id="ARBA00023136"/>
    </source>
</evidence>
<evidence type="ECO:0000313" key="12">
    <source>
        <dbReference type="EMBL" id="AAC06502.1"/>
    </source>
</evidence>
<dbReference type="GO" id="GO:0006811">
    <property type="term" value="P:monoatomic ion transport"/>
    <property type="evidence" value="ECO:0007669"/>
    <property type="project" value="UniProtKB-KW"/>
</dbReference>
<dbReference type="RefSeq" id="WP_010880026.1">
    <property type="nucleotide sequence ID" value="NC_000918.1"/>
</dbReference>
<protein>
    <recommendedName>
        <fullName evidence="9">Multidrug-efflux transporter</fullName>
    </recommendedName>
</protein>
<dbReference type="NCBIfam" id="TIGR00797">
    <property type="entry name" value="matE"/>
    <property type="match status" value="1"/>
</dbReference>
<keyword evidence="3" id="KW-0050">Antiport</keyword>
<evidence type="ECO:0007829" key="18">
    <source>
        <dbReference type="PDB" id="6Z71"/>
    </source>
</evidence>
<dbReference type="AlphaFoldDB" id="O66528"/>
<dbReference type="EMBL" id="AE000657">
    <property type="protein sequence ID" value="AAC06502.1"/>
    <property type="molecule type" value="Genomic_DNA"/>
</dbReference>
<proteinExistence type="evidence at protein level"/>
<dbReference type="PATRIC" id="fig|224324.8.peg.110"/>
<dbReference type="PIRSF" id="PIRSF006603">
    <property type="entry name" value="DinF"/>
    <property type="match status" value="1"/>
</dbReference>
<dbReference type="PDBsum" id="6FV7"/>
<dbReference type="GO" id="GO:0042910">
    <property type="term" value="F:xenobiotic transmembrane transporter activity"/>
    <property type="evidence" value="ECO:0007669"/>
    <property type="project" value="InterPro"/>
</dbReference>
<name>O66528_AQUAE</name>
<evidence type="ECO:0000256" key="4">
    <source>
        <dbReference type="ARBA" id="ARBA00022475"/>
    </source>
</evidence>
<reference evidence="16" key="3">
    <citation type="submission" date="2018-03" db="PDB data bank">
        <title>Dimer structure of the MATE family multidrug resistance transporter Aq128in the outward-facing state.</title>
        <authorList>
            <person name="Zhao J."/>
            <person name="Safarian S."/>
            <person name="Thielmann Y."/>
            <person name="Xie H."/>
            <person name="Wang J."/>
            <person name="Michel H."/>
        </authorList>
    </citation>
    <scope>X-RAY CRYSTALLOGRAPHY (3.00 ANGSTROMS)</scope>
</reference>
<feature type="transmembrane region" description="Helical" evidence="11">
    <location>
        <begin position="322"/>
        <end position="343"/>
    </location>
</feature>
<keyword evidence="13" id="KW-1185">Reference proteome</keyword>
<comment type="subcellular location">
    <subcellularLocation>
        <location evidence="1">Cell membrane</location>
        <topology evidence="1">Multi-pass membrane protein</topology>
    </subcellularLocation>
</comment>
<evidence type="ECO:0000256" key="7">
    <source>
        <dbReference type="ARBA" id="ARBA00023065"/>
    </source>
</evidence>
<gene>
    <name evidence="12" type="ordered locus">aq_128</name>
</gene>
<dbReference type="Pfam" id="PF01554">
    <property type="entry name" value="MatE"/>
    <property type="match status" value="2"/>
</dbReference>
<reference evidence="12 13" key="1">
    <citation type="journal article" date="1998" name="Nature">
        <title>The complete genome of the hyperthermophilic bacterium Aquifex aeolicus.</title>
        <authorList>
            <person name="Deckert G."/>
            <person name="Warren P.V."/>
            <person name="Gaasterland T."/>
            <person name="Young W.G."/>
            <person name="Lenox A.L."/>
            <person name="Graham D.E."/>
            <person name="Overbeek R."/>
            <person name="Snead M.A."/>
            <person name="Keller M."/>
            <person name="Aujay M."/>
            <person name="Huber R."/>
            <person name="Feldman R.A."/>
            <person name="Short J.M."/>
            <person name="Olson G.J."/>
            <person name="Swanson R.V."/>
        </authorList>
    </citation>
    <scope>NUCLEOTIDE SEQUENCE [LARGE SCALE GENOMIC DNA]</scope>
    <source>
        <strain evidence="12 13">VF5</strain>
    </source>
</reference>
<feature type="transmembrane region" description="Helical" evidence="11">
    <location>
        <begin position="355"/>
        <end position="375"/>
    </location>
</feature>
<evidence type="ECO:0000256" key="5">
    <source>
        <dbReference type="ARBA" id="ARBA00022692"/>
    </source>
</evidence>
<keyword evidence="14 15" id="KW-0002">3D-structure</keyword>
<feature type="transmembrane region" description="Helical" evidence="11">
    <location>
        <begin position="93"/>
        <end position="112"/>
    </location>
</feature>
<evidence type="ECO:0000313" key="13">
    <source>
        <dbReference type="Proteomes" id="UP000000798"/>
    </source>
</evidence>
<feature type="transmembrane region" description="Helical" evidence="11">
    <location>
        <begin position="169"/>
        <end position="187"/>
    </location>
</feature>
<evidence type="ECO:0000256" key="6">
    <source>
        <dbReference type="ARBA" id="ARBA00022989"/>
    </source>
</evidence>
<dbReference type="PDBsum" id="6FV8"/>
<feature type="region of interest" description="Disordered" evidence="10">
    <location>
        <begin position="449"/>
        <end position="472"/>
    </location>
</feature>
<dbReference type="InParanoid" id="O66528"/>
<dbReference type="InterPro" id="IPR050222">
    <property type="entry name" value="MATE_MdtK"/>
</dbReference>
<dbReference type="PDBsum" id="6FV6"/>
<dbReference type="CDD" id="cd13137">
    <property type="entry name" value="MATE_NorM_like"/>
    <property type="match status" value="1"/>
</dbReference>
<dbReference type="FunCoup" id="O66528">
    <property type="interactions" value="55"/>
</dbReference>
<dbReference type="PDB" id="6FV8">
    <property type="method" value="X-ray"/>
    <property type="resolution" value="3.00 A"/>
    <property type="chains" value="A/B=1-472"/>
</dbReference>
<dbReference type="SMR" id="O66528"/>
<reference evidence="15" key="2">
    <citation type="submission" date="2018-03" db="PDB data bank">
        <title>Dimer structure of Aq128 in the outward-facing state.</title>
        <authorList>
            <person name="Zhao J."/>
            <person name="Safarian S."/>
            <person name="Thielmann Y."/>
            <person name="Xie H."/>
            <person name="Wang J."/>
            <person name="Michel H."/>
        </authorList>
    </citation>
    <scope>X-RAY CRYSTALLOGRAPHY (3.70 ANGSTROMS)</scope>
</reference>
<evidence type="ECO:0000256" key="11">
    <source>
        <dbReference type="SAM" id="Phobius"/>
    </source>
</evidence>
<feature type="transmembrane region" description="Helical" evidence="11">
    <location>
        <begin position="136"/>
        <end position="157"/>
    </location>
</feature>
<evidence type="ECO:0000256" key="3">
    <source>
        <dbReference type="ARBA" id="ARBA00022449"/>
    </source>
</evidence>
<dbReference type="KEGG" id="aae:aq_128"/>
<evidence type="ECO:0007829" key="16">
    <source>
        <dbReference type="PDB" id="6FV8"/>
    </source>
</evidence>
<keyword evidence="7" id="KW-0406">Ion transport</keyword>
<reference evidence="14" key="4">
    <citation type="submission" date="2018-03" db="PDB data bank">
        <title>Monomer structure of Aq128 in the outward-facing state.</title>
        <authorList>
            <person name="Zhao J."/>
            <person name="Safarian S."/>
            <person name="Thielmann Y."/>
            <person name="Xie H."/>
            <person name="Wang J."/>
            <person name="Michel H."/>
        </authorList>
    </citation>
    <scope>X-RAY CRYSTALLOGRAPHY (3.80 ANGSTROMS)</scope>
</reference>
<dbReference type="PDB" id="6Z71">
    <property type="method" value="X-ray"/>
    <property type="resolution" value="3.50 A"/>
    <property type="chains" value="A/B=1-472"/>
</dbReference>
<feature type="transmembrane region" description="Helical" evidence="11">
    <location>
        <begin position="20"/>
        <end position="43"/>
    </location>
</feature>
<dbReference type="STRING" id="224324.aq_128"/>
<accession>O66528</accession>
<feature type="transmembrane region" description="Helical" evidence="11">
    <location>
        <begin position="199"/>
        <end position="221"/>
    </location>
</feature>
<feature type="transmembrane region" description="Helical" evidence="11">
    <location>
        <begin position="63"/>
        <end position="81"/>
    </location>
</feature>
<dbReference type="eggNOG" id="COG0534">
    <property type="taxonomic scope" value="Bacteria"/>
</dbReference>
<dbReference type="PDB" id="6FV7">
    <property type="method" value="X-ray"/>
    <property type="resolution" value="3.70 A"/>
    <property type="chains" value="A/B=1-472"/>
</dbReference>
<dbReference type="GO" id="GO:0044610">
    <property type="term" value="F:FMN transmembrane transporter activity"/>
    <property type="evidence" value="ECO:0000318"/>
    <property type="project" value="GO_Central"/>
</dbReference>
<organism evidence="12 13">
    <name type="scientific">Aquifex aeolicus (strain VF5)</name>
    <dbReference type="NCBI Taxonomy" id="224324"/>
    <lineage>
        <taxon>Bacteria</taxon>
        <taxon>Pseudomonadati</taxon>
        <taxon>Aquificota</taxon>
        <taxon>Aquificia</taxon>
        <taxon>Aquificales</taxon>
        <taxon>Aquificaceae</taxon>
        <taxon>Aquifex</taxon>
    </lineage>
</organism>
<keyword evidence="8 11" id="KW-0472">Membrane</keyword>
<feature type="transmembrane region" description="Helical" evidence="11">
    <location>
        <begin position="387"/>
        <end position="406"/>
    </location>
</feature>
<feature type="transmembrane region" description="Helical" evidence="11">
    <location>
        <begin position="418"/>
        <end position="436"/>
    </location>
</feature>
<evidence type="ECO:0000256" key="10">
    <source>
        <dbReference type="SAM" id="MobiDB-lite"/>
    </source>
</evidence>
<dbReference type="EnsemblBacteria" id="AAC06502">
    <property type="protein sequence ID" value="AAC06502"/>
    <property type="gene ID" value="aq_128"/>
</dbReference>
<sequence>MQRIIVNPNEPYLSVIKKVVKLSIPIIVVNLLYTVENMISMILVSSISPSAVAATGFSLSLLWFIYSLMALSYSGTNILIAQFVGAKKDPSPILINGLFLSFLISLPLFFYGKDFVLFLMKVLGASETVRSLAKEYLTPIFWFIPIGFLTNTFYGAYNGAGDTKTPMKVAIIMNLTHIGTAYTLINGKFGLPKLGVEGAGWGIAISEILAFFIYTFLLIFFKKPFPLHLRLEPKLLFKMVRLGTPTALERAITTLSFNVFVGFLAKFGDKVLAAHQIGLRIESISFMIGFGVMIASTTLAGQNYGARNYRGMVHAVNTSAHFTALVMSLTGLILILFPHYLVYPFSRDPEVIEWASYYLQIVGISQPAMAYASIYSGALKGMGKTHIPLFVNISSFWLFRIIPSYFLLKVIHSPLVPWGFMTFETAVRALFYYTVFKKVVGKLLQTFQKEEEPEGEDAEGDKPLDEVRSKVT</sequence>
<keyword evidence="5 11" id="KW-0812">Transmembrane</keyword>
<dbReference type="PDB" id="6Z70">
    <property type="method" value="X-ray"/>
    <property type="resolution" value="2.00 A"/>
    <property type="chains" value="A/B=1-472"/>
</dbReference>
<evidence type="ECO:0000256" key="1">
    <source>
        <dbReference type="ARBA" id="ARBA00004651"/>
    </source>
</evidence>
<evidence type="ECO:0007829" key="17">
    <source>
        <dbReference type="PDB" id="6Z70"/>
    </source>
</evidence>
<dbReference type="Proteomes" id="UP000000798">
    <property type="component" value="Chromosome"/>
</dbReference>
<evidence type="ECO:0007829" key="14">
    <source>
        <dbReference type="PDB" id="6FV6"/>
    </source>
</evidence>
<dbReference type="HOGENOM" id="CLU_012893_5_3_0"/>
<dbReference type="PANTHER" id="PTHR43298">
    <property type="entry name" value="MULTIDRUG RESISTANCE PROTEIN NORM-RELATED"/>
    <property type="match status" value="1"/>
</dbReference>
<reference evidence="17 18" key="5">
    <citation type="journal article" date="2021" name="Proc. Natl. Acad. Sci. U.S.A.">
        <title>The structure of the &lt;i&gt;Aquifex aeolicus&lt;/i&gt; MATE family multidrug resistance transporter and sequence comparisons suggest the existence of a new subfamily.</title>
        <authorList>
            <person name="Zhao J."/>
            <person name="Xie H."/>
            <person name="Mehdipour A.R."/>
            <person name="Safarian S."/>
            <person name="Ermler U."/>
            <person name="Munke C."/>
            <person name="Thielmann Y."/>
            <person name="Hummer G."/>
            <person name="Ebersberger I."/>
            <person name="Wang J."/>
            <person name="Michel H."/>
        </authorList>
    </citation>
    <scope>X-RAY CRYSTALLOGRAPHY (2.00 ANGSTROMS)</scope>
</reference>
<feature type="compositionally biased region" description="Basic and acidic residues" evidence="10">
    <location>
        <begin position="460"/>
        <end position="472"/>
    </location>
</feature>